<keyword evidence="2" id="KW-1133">Transmembrane helix</keyword>
<dbReference type="InterPro" id="IPR036179">
    <property type="entry name" value="Ig-like_dom_sf"/>
</dbReference>
<evidence type="ECO:0000313" key="4">
    <source>
        <dbReference type="EMBL" id="RMX59536.1"/>
    </source>
</evidence>
<feature type="compositionally biased region" description="Polar residues" evidence="1">
    <location>
        <begin position="208"/>
        <end position="220"/>
    </location>
</feature>
<dbReference type="AlphaFoldDB" id="A0A3M6V0R8"/>
<accession>A0A3M6V0R8</accession>
<keyword evidence="3" id="KW-0732">Signal</keyword>
<evidence type="ECO:0000313" key="5">
    <source>
        <dbReference type="Proteomes" id="UP000275408"/>
    </source>
</evidence>
<proteinExistence type="predicted"/>
<dbReference type="Proteomes" id="UP000275408">
    <property type="component" value="Unassembled WGS sequence"/>
</dbReference>
<sequence length="250" mass="28341">MENMVLNIFILFLAIHAVTAAVTFVRHRREALNLTTVHTRHDDIAHFTCTSRDQTASITWKRERKDLSNSDLGVAVLETKNGGNMESHLFVAVTDDDLRGKYVCISSDKPDEVLRTFVIENDPARKGTLSPEQFWAIILSVTIAFLLLVFIVFFLWRGNRRIKRAQKEGKAQRFRNNHGGAEENLAVEGELVEFRGYRVEAEAERNEQMTPDTGNGNARNNCEEDKHEENTTQAVIESSGRSGREGCTQF</sequence>
<protein>
    <recommendedName>
        <fullName evidence="6">Ig-like domain-containing protein</fullName>
    </recommendedName>
</protein>
<dbReference type="SUPFAM" id="SSF48726">
    <property type="entry name" value="Immunoglobulin"/>
    <property type="match status" value="1"/>
</dbReference>
<feature type="region of interest" description="Disordered" evidence="1">
    <location>
        <begin position="202"/>
        <end position="250"/>
    </location>
</feature>
<feature type="compositionally biased region" description="Polar residues" evidence="1">
    <location>
        <begin position="231"/>
        <end position="241"/>
    </location>
</feature>
<keyword evidence="5" id="KW-1185">Reference proteome</keyword>
<dbReference type="Gene3D" id="2.60.40.10">
    <property type="entry name" value="Immunoglobulins"/>
    <property type="match status" value="1"/>
</dbReference>
<gene>
    <name evidence="4" type="ORF">pdam_00003606</name>
</gene>
<evidence type="ECO:0000256" key="1">
    <source>
        <dbReference type="SAM" id="MobiDB-lite"/>
    </source>
</evidence>
<evidence type="ECO:0000256" key="2">
    <source>
        <dbReference type="SAM" id="Phobius"/>
    </source>
</evidence>
<comment type="caution">
    <text evidence="4">The sequence shown here is derived from an EMBL/GenBank/DDBJ whole genome shotgun (WGS) entry which is preliminary data.</text>
</comment>
<evidence type="ECO:0000256" key="3">
    <source>
        <dbReference type="SAM" id="SignalP"/>
    </source>
</evidence>
<keyword evidence="2" id="KW-0812">Transmembrane</keyword>
<dbReference type="OrthoDB" id="5975470at2759"/>
<feature type="transmembrane region" description="Helical" evidence="2">
    <location>
        <begin position="134"/>
        <end position="156"/>
    </location>
</feature>
<feature type="compositionally biased region" description="Basic and acidic residues" evidence="1">
    <location>
        <begin position="221"/>
        <end position="230"/>
    </location>
</feature>
<organism evidence="4 5">
    <name type="scientific">Pocillopora damicornis</name>
    <name type="common">Cauliflower coral</name>
    <name type="synonym">Millepora damicornis</name>
    <dbReference type="NCBI Taxonomy" id="46731"/>
    <lineage>
        <taxon>Eukaryota</taxon>
        <taxon>Metazoa</taxon>
        <taxon>Cnidaria</taxon>
        <taxon>Anthozoa</taxon>
        <taxon>Hexacorallia</taxon>
        <taxon>Scleractinia</taxon>
        <taxon>Astrocoeniina</taxon>
        <taxon>Pocilloporidae</taxon>
        <taxon>Pocillopora</taxon>
    </lineage>
</organism>
<evidence type="ECO:0008006" key="6">
    <source>
        <dbReference type="Google" id="ProtNLM"/>
    </source>
</evidence>
<keyword evidence="2" id="KW-0472">Membrane</keyword>
<dbReference type="EMBL" id="RCHS01000309">
    <property type="protein sequence ID" value="RMX59536.1"/>
    <property type="molecule type" value="Genomic_DNA"/>
</dbReference>
<reference evidence="4 5" key="1">
    <citation type="journal article" date="2018" name="Sci. Rep.">
        <title>Comparative analysis of the Pocillopora damicornis genome highlights role of immune system in coral evolution.</title>
        <authorList>
            <person name="Cunning R."/>
            <person name="Bay R.A."/>
            <person name="Gillette P."/>
            <person name="Baker A.C."/>
            <person name="Traylor-Knowles N."/>
        </authorList>
    </citation>
    <scope>NUCLEOTIDE SEQUENCE [LARGE SCALE GENOMIC DNA]</scope>
    <source>
        <strain evidence="4">RSMAS</strain>
        <tissue evidence="4">Whole animal</tissue>
    </source>
</reference>
<dbReference type="InterPro" id="IPR013783">
    <property type="entry name" value="Ig-like_fold"/>
</dbReference>
<name>A0A3M6V0R8_POCDA</name>
<feature type="signal peptide" evidence="3">
    <location>
        <begin position="1"/>
        <end position="20"/>
    </location>
</feature>
<feature type="chain" id="PRO_5018292732" description="Ig-like domain-containing protein" evidence="3">
    <location>
        <begin position="21"/>
        <end position="250"/>
    </location>
</feature>